<sequence>MARTRSKSAINRDRVLDEGKQKTENKGQLREHRSTRGYFLDLEMQQNERAFTDKVNKQKQKISQSRNASEQHYKNYKETGNKEDYKNAKDENEKTETERLKKHYYQYKNDGANSMSVYEKDRAKYEAAQNRQPAAPARRGGNIIRRAGRGAGAVARGAGAAARALNPMQRLINVVDFFANPMVADAPTTPKKKPKPKNKPDVFTAPESVKNNSLYEKFKNTKNTKG</sequence>
<proteinExistence type="predicted"/>
<reference evidence="2" key="1">
    <citation type="submission" date="2020-04" db="EMBL/GenBank/DDBJ databases">
        <authorList>
            <person name="Chiriac C."/>
            <person name="Salcher M."/>
            <person name="Ghai R."/>
            <person name="Kavagutti S V."/>
        </authorList>
    </citation>
    <scope>NUCLEOTIDE SEQUENCE</scope>
</reference>
<dbReference type="EMBL" id="LR796409">
    <property type="protein sequence ID" value="CAB4142324.1"/>
    <property type="molecule type" value="Genomic_DNA"/>
</dbReference>
<evidence type="ECO:0000313" key="2">
    <source>
        <dbReference type="EMBL" id="CAB4142324.1"/>
    </source>
</evidence>
<feature type="region of interest" description="Disordered" evidence="1">
    <location>
        <begin position="1"/>
        <end position="96"/>
    </location>
</feature>
<feature type="compositionally biased region" description="Basic and acidic residues" evidence="1">
    <location>
        <begin position="69"/>
        <end position="96"/>
    </location>
</feature>
<feature type="compositionally biased region" description="Basic and acidic residues" evidence="1">
    <location>
        <begin position="10"/>
        <end position="34"/>
    </location>
</feature>
<feature type="region of interest" description="Disordered" evidence="1">
    <location>
        <begin position="184"/>
        <end position="226"/>
    </location>
</feature>
<evidence type="ECO:0000256" key="1">
    <source>
        <dbReference type="SAM" id="MobiDB-lite"/>
    </source>
</evidence>
<name>A0A6J5M6H4_9CAUD</name>
<gene>
    <name evidence="2" type="ORF">UFOVP451_9</name>
</gene>
<protein>
    <submittedName>
        <fullName evidence="2">Uncharacterized protein</fullName>
    </submittedName>
</protein>
<organism evidence="2">
    <name type="scientific">uncultured Caudovirales phage</name>
    <dbReference type="NCBI Taxonomy" id="2100421"/>
    <lineage>
        <taxon>Viruses</taxon>
        <taxon>Duplodnaviria</taxon>
        <taxon>Heunggongvirae</taxon>
        <taxon>Uroviricota</taxon>
        <taxon>Caudoviricetes</taxon>
        <taxon>Peduoviridae</taxon>
        <taxon>Maltschvirus</taxon>
        <taxon>Maltschvirus maltsch</taxon>
    </lineage>
</organism>
<accession>A0A6J5M6H4</accession>